<dbReference type="InterPro" id="IPR017974">
    <property type="entry name" value="Claudin_CS"/>
</dbReference>
<feature type="transmembrane region" description="Helical" evidence="8">
    <location>
        <begin position="7"/>
        <end position="30"/>
    </location>
</feature>
<feature type="transmembrane region" description="Helical" evidence="8">
    <location>
        <begin position="165"/>
        <end position="191"/>
    </location>
</feature>
<dbReference type="Gene3D" id="1.20.140.150">
    <property type="match status" value="1"/>
</dbReference>
<gene>
    <name evidence="9" type="ORF">NHX12_026844</name>
</gene>
<dbReference type="Proteomes" id="UP001148018">
    <property type="component" value="Unassembled WGS sequence"/>
</dbReference>
<protein>
    <recommendedName>
        <fullName evidence="8">Claudin</fullName>
    </recommendedName>
</protein>
<dbReference type="PRINTS" id="PR01077">
    <property type="entry name" value="CLAUDIN"/>
</dbReference>
<evidence type="ECO:0000256" key="8">
    <source>
        <dbReference type="RuleBase" id="RU060637"/>
    </source>
</evidence>
<dbReference type="GO" id="GO:0005198">
    <property type="term" value="F:structural molecule activity"/>
    <property type="evidence" value="ECO:0007669"/>
    <property type="project" value="InterPro"/>
</dbReference>
<dbReference type="EMBL" id="JANIIK010000043">
    <property type="protein sequence ID" value="KAJ3604792.1"/>
    <property type="molecule type" value="Genomic_DNA"/>
</dbReference>
<evidence type="ECO:0000256" key="1">
    <source>
        <dbReference type="ARBA" id="ARBA00008295"/>
    </source>
</evidence>
<comment type="similarity">
    <text evidence="1 8">Belongs to the claudin family.</text>
</comment>
<evidence type="ECO:0000256" key="7">
    <source>
        <dbReference type="ARBA" id="ARBA00023136"/>
    </source>
</evidence>
<dbReference type="GO" id="GO:0005923">
    <property type="term" value="C:bicellular tight junction"/>
    <property type="evidence" value="ECO:0007669"/>
    <property type="project" value="UniProtKB-SubCell"/>
</dbReference>
<organism evidence="9 10">
    <name type="scientific">Muraenolepis orangiensis</name>
    <name type="common">Patagonian moray cod</name>
    <dbReference type="NCBI Taxonomy" id="630683"/>
    <lineage>
        <taxon>Eukaryota</taxon>
        <taxon>Metazoa</taxon>
        <taxon>Chordata</taxon>
        <taxon>Craniata</taxon>
        <taxon>Vertebrata</taxon>
        <taxon>Euteleostomi</taxon>
        <taxon>Actinopterygii</taxon>
        <taxon>Neopterygii</taxon>
        <taxon>Teleostei</taxon>
        <taxon>Neoteleostei</taxon>
        <taxon>Acanthomorphata</taxon>
        <taxon>Zeiogadaria</taxon>
        <taxon>Gadariae</taxon>
        <taxon>Gadiformes</taxon>
        <taxon>Muraenolepidoidei</taxon>
        <taxon>Muraenolepididae</taxon>
        <taxon>Muraenolepis</taxon>
    </lineage>
</organism>
<evidence type="ECO:0000256" key="3">
    <source>
        <dbReference type="ARBA" id="ARBA00022475"/>
    </source>
</evidence>
<reference evidence="9" key="1">
    <citation type="submission" date="2022-07" db="EMBL/GenBank/DDBJ databases">
        <title>Chromosome-level genome of Muraenolepis orangiensis.</title>
        <authorList>
            <person name="Kim J."/>
        </authorList>
    </citation>
    <scope>NUCLEOTIDE SEQUENCE</scope>
    <source>
        <strain evidence="9">KU_S4_2022</strain>
        <tissue evidence="9">Muscle</tissue>
    </source>
</reference>
<evidence type="ECO:0000256" key="4">
    <source>
        <dbReference type="ARBA" id="ARBA00022692"/>
    </source>
</evidence>
<dbReference type="AlphaFoldDB" id="A0A9Q0EBC7"/>
<comment type="caution">
    <text evidence="9">The sequence shown here is derived from an EMBL/GenBank/DDBJ whole genome shotgun (WGS) entry which is preliminary data.</text>
</comment>
<dbReference type="InterPro" id="IPR006187">
    <property type="entry name" value="Claudin"/>
</dbReference>
<comment type="function">
    <text evidence="8">Claudins function as major constituents of the tight junction complexes that regulate the permeability of epithelia.</text>
</comment>
<keyword evidence="10" id="KW-1185">Reference proteome</keyword>
<keyword evidence="7 8" id="KW-0472">Membrane</keyword>
<evidence type="ECO:0000313" key="9">
    <source>
        <dbReference type="EMBL" id="KAJ3604792.1"/>
    </source>
</evidence>
<comment type="subcellular location">
    <subcellularLocation>
        <location evidence="8">Cell junction</location>
        <location evidence="8">Tight junction</location>
    </subcellularLocation>
    <subcellularLocation>
        <location evidence="8">Cell membrane</location>
        <topology evidence="8">Multi-pass membrane protein</topology>
    </subcellularLocation>
</comment>
<dbReference type="Pfam" id="PF00822">
    <property type="entry name" value="PMP22_Claudin"/>
    <property type="match status" value="1"/>
</dbReference>
<name>A0A9Q0EBC7_9TELE</name>
<evidence type="ECO:0000313" key="10">
    <source>
        <dbReference type="Proteomes" id="UP001148018"/>
    </source>
</evidence>
<dbReference type="PANTHER" id="PTHR12002">
    <property type="entry name" value="CLAUDIN"/>
    <property type="match status" value="1"/>
</dbReference>
<dbReference type="PROSITE" id="PS01346">
    <property type="entry name" value="CLAUDIN"/>
    <property type="match status" value="1"/>
</dbReference>
<feature type="transmembrane region" description="Helical" evidence="8">
    <location>
        <begin position="79"/>
        <end position="102"/>
    </location>
</feature>
<accession>A0A9Q0EBC7</accession>
<keyword evidence="2 8" id="KW-0796">Tight junction</keyword>
<dbReference type="FunFam" id="1.20.140.150:FF:000001">
    <property type="entry name" value="Claudin"/>
    <property type="match status" value="1"/>
</dbReference>
<evidence type="ECO:0000256" key="2">
    <source>
        <dbReference type="ARBA" id="ARBA00022427"/>
    </source>
</evidence>
<proteinExistence type="inferred from homology"/>
<keyword evidence="5 8" id="KW-0965">Cell junction</keyword>
<keyword evidence="3 8" id="KW-1003">Cell membrane</keyword>
<evidence type="ECO:0000256" key="6">
    <source>
        <dbReference type="ARBA" id="ARBA00022989"/>
    </source>
</evidence>
<sequence>MFSVCLEFLGMGSCIAGSLLVMVACGLPTWKVTAFTDANIVVAQYTWEGLWMTCVVQSTGQMQCKVHASVLALTRDLQMARALTVVSAALSVAALAVTVAGARYTNCIGGESVKARVVSAGGVMYMASAVFVFVPLCRMANGIVVEFYDPLVPASQKLEIGAAIYIGWVATALLLIGGALLCCSASGSLGLKKSSAYPIKYSQTKAGSGAKDNVKHYV</sequence>
<keyword evidence="6 8" id="KW-1133">Transmembrane helix</keyword>
<feature type="transmembrane region" description="Helical" evidence="8">
    <location>
        <begin position="123"/>
        <end position="145"/>
    </location>
</feature>
<dbReference type="InterPro" id="IPR004031">
    <property type="entry name" value="PMP22/EMP/MP20/Claudin"/>
</dbReference>
<dbReference type="GO" id="GO:0005886">
    <property type="term" value="C:plasma membrane"/>
    <property type="evidence" value="ECO:0007669"/>
    <property type="project" value="UniProtKB-SubCell"/>
</dbReference>
<keyword evidence="4 8" id="KW-0812">Transmembrane</keyword>
<evidence type="ECO:0000256" key="5">
    <source>
        <dbReference type="ARBA" id="ARBA00022949"/>
    </source>
</evidence>
<dbReference type="OrthoDB" id="9423433at2759"/>